<feature type="domain" description="Copper amine oxidase catalytic" evidence="8">
    <location>
        <begin position="358"/>
        <end position="662"/>
    </location>
</feature>
<evidence type="ECO:0000256" key="4">
    <source>
        <dbReference type="ARBA" id="ARBA00023002"/>
    </source>
</evidence>
<keyword evidence="10" id="KW-1185">Reference proteome</keyword>
<evidence type="ECO:0000256" key="7">
    <source>
        <dbReference type="RuleBase" id="RU000672"/>
    </source>
</evidence>
<reference evidence="11" key="1">
    <citation type="submission" date="2016-06" db="UniProtKB">
        <authorList>
            <consortium name="WormBaseParasite"/>
        </authorList>
    </citation>
    <scope>IDENTIFICATION</scope>
</reference>
<keyword evidence="2 7" id="KW-0479">Metal-binding</keyword>
<dbReference type="PANTHER" id="PTHR10638">
    <property type="entry name" value="COPPER AMINE OXIDASE"/>
    <property type="match status" value="1"/>
</dbReference>
<dbReference type="InterPro" id="IPR036460">
    <property type="entry name" value="Cu_amine_oxidase_C_sf"/>
</dbReference>
<proteinExistence type="inferred from homology"/>
<dbReference type="AlphaFoldDB" id="A0A183AIS7"/>
<evidence type="ECO:0000256" key="1">
    <source>
        <dbReference type="ARBA" id="ARBA00007983"/>
    </source>
</evidence>
<comment type="PTM">
    <text evidence="6 7">Topaquinone (TPQ) is generated by copper-dependent autoxidation of a specific tyrosyl residue.</text>
</comment>
<sequence length="715" mass="80457">MSRHKPSPSTAVGSVACKQSVELHQSSAGHSSTTAFSSVRLRTGIKVIFAGLFVLVCSLVFYKHIVPTRQQTTNRLSPQPVTTTRRPAILQTLHTLGLSTEEPETVTQAKSKRSADLPEQLEFGPFDEPNRAEYTNVLTALRLHLGQLYAVDGSGPKTNQSYYDLSLRPWTEQLKANFLWAVNLHIPNKAQRTAYFEKLQQDSGPVEPPPRYAHAVVFHPPEVREYLVGPMNEPKEIRLLRTVPYYKRPLGTIEYEALIDFLTIHCARLDPLLQEAYGASFLRDEPSGSAPTVHSSGNSLCQAKYDRPNARGRPHCLMPTFTSPMITHAAPGRRRTWLRLMHQVIAFIQQPVDIQFDLVLSGDIGPVEIKQGVCLFESTIDPPGSPVRRHFEFVMTPPTEQDIPTSQGNDFTNFGFAAPGRALTLRFITSLFNYDYLFDVVFHTTGVLEFAVTPSGHVHIDAVYPWPITDRSASRQPENTPHAFGFLSNTDLLSFVIHHHLFHFKLDVDVVDQMNTFDAVHVYGPLSLNDSRANLQCPGQTEPGLPPGLWMTKTRIRTELEARFHTKFELPVQYLTCAKPVQDSPVDRPNHRCINLVNKGAIKTLLSDTHTQAFAWTRHQLSVTRQHDSEPHASSIYNGVDLFDPYVNFTKFSENNESIENEVNGIPYYLVRGAWQFDGKRFITSQGGTVTSTDDVNAVGDETFAIYLYKSDYRE</sequence>
<dbReference type="GO" id="GO:0048038">
    <property type="term" value="F:quinone binding"/>
    <property type="evidence" value="ECO:0007669"/>
    <property type="project" value="InterPro"/>
</dbReference>
<evidence type="ECO:0000313" key="9">
    <source>
        <dbReference type="EMBL" id="VDP79538.1"/>
    </source>
</evidence>
<name>A0A183AIS7_9TREM</name>
<dbReference type="Gene3D" id="3.10.450.40">
    <property type="match status" value="1"/>
</dbReference>
<dbReference type="Gene3D" id="2.70.98.20">
    <property type="entry name" value="Copper amine oxidase, catalytic domain"/>
    <property type="match status" value="1"/>
</dbReference>
<reference evidence="9 10" key="2">
    <citation type="submission" date="2018-11" db="EMBL/GenBank/DDBJ databases">
        <authorList>
            <consortium name="Pathogen Informatics"/>
        </authorList>
    </citation>
    <scope>NUCLEOTIDE SEQUENCE [LARGE SCALE GENOMIC DNA]</scope>
    <source>
        <strain evidence="9 10">Egypt</strain>
    </source>
</reference>
<dbReference type="GO" id="GO:0009308">
    <property type="term" value="P:amine metabolic process"/>
    <property type="evidence" value="ECO:0007669"/>
    <property type="project" value="UniProtKB-UniRule"/>
</dbReference>
<dbReference type="PROSITE" id="PS51257">
    <property type="entry name" value="PROKAR_LIPOPROTEIN"/>
    <property type="match status" value="1"/>
</dbReference>
<evidence type="ECO:0000256" key="5">
    <source>
        <dbReference type="ARBA" id="ARBA00023008"/>
    </source>
</evidence>
<keyword evidence="3 6" id="KW-0801">TPQ</keyword>
<evidence type="ECO:0000256" key="2">
    <source>
        <dbReference type="ARBA" id="ARBA00022723"/>
    </source>
</evidence>
<accession>A0A183AIS7</accession>
<evidence type="ECO:0000259" key="8">
    <source>
        <dbReference type="Pfam" id="PF01179"/>
    </source>
</evidence>
<dbReference type="PANTHER" id="PTHR10638:SF20">
    <property type="entry name" value="AMINE OXIDASE"/>
    <property type="match status" value="1"/>
</dbReference>
<dbReference type="Pfam" id="PF01179">
    <property type="entry name" value="Cu_amine_oxid"/>
    <property type="match status" value="1"/>
</dbReference>
<dbReference type="EMBL" id="UZAN01043902">
    <property type="protein sequence ID" value="VDP79538.1"/>
    <property type="molecule type" value="Genomic_DNA"/>
</dbReference>
<dbReference type="WBParaSite" id="ECPE_0000687501-mRNA-1">
    <property type="protein sequence ID" value="ECPE_0000687501-mRNA-1"/>
    <property type="gene ID" value="ECPE_0000687501"/>
</dbReference>
<comment type="cofactor">
    <cofactor evidence="7">
        <name>Cu cation</name>
        <dbReference type="ChEBI" id="CHEBI:23378"/>
    </cofactor>
    <text evidence="7">Contains 1 topaquinone per subunit.</text>
</comment>
<dbReference type="OrthoDB" id="5379943at2759"/>
<dbReference type="InterPro" id="IPR016182">
    <property type="entry name" value="Cu_amine_oxidase_N-reg"/>
</dbReference>
<evidence type="ECO:0000256" key="3">
    <source>
        <dbReference type="ARBA" id="ARBA00022772"/>
    </source>
</evidence>
<dbReference type="GO" id="GO:0008131">
    <property type="term" value="F:primary methylamine oxidase activity"/>
    <property type="evidence" value="ECO:0007669"/>
    <property type="project" value="InterPro"/>
</dbReference>
<evidence type="ECO:0000313" key="11">
    <source>
        <dbReference type="WBParaSite" id="ECPE_0000687501-mRNA-1"/>
    </source>
</evidence>
<dbReference type="GO" id="GO:0005886">
    <property type="term" value="C:plasma membrane"/>
    <property type="evidence" value="ECO:0007669"/>
    <property type="project" value="TreeGrafter"/>
</dbReference>
<keyword evidence="4 7" id="KW-0560">Oxidoreductase</keyword>
<dbReference type="EC" id="1.4.3.-" evidence="7"/>
<organism evidence="11">
    <name type="scientific">Echinostoma caproni</name>
    <dbReference type="NCBI Taxonomy" id="27848"/>
    <lineage>
        <taxon>Eukaryota</taxon>
        <taxon>Metazoa</taxon>
        <taxon>Spiralia</taxon>
        <taxon>Lophotrochozoa</taxon>
        <taxon>Platyhelminthes</taxon>
        <taxon>Trematoda</taxon>
        <taxon>Digenea</taxon>
        <taxon>Plagiorchiida</taxon>
        <taxon>Echinostomata</taxon>
        <taxon>Echinostomatoidea</taxon>
        <taxon>Echinostomatidae</taxon>
        <taxon>Echinostoma</taxon>
    </lineage>
</organism>
<gene>
    <name evidence="9" type="ORF">ECPE_LOCUS6862</name>
</gene>
<keyword evidence="5 7" id="KW-0186">Copper</keyword>
<comment type="similarity">
    <text evidence="1 7">Belongs to the copper/topaquinone oxidase family.</text>
</comment>
<dbReference type="SUPFAM" id="SSF54416">
    <property type="entry name" value="Amine oxidase N-terminal region"/>
    <property type="match status" value="1"/>
</dbReference>
<dbReference type="InterPro" id="IPR000269">
    <property type="entry name" value="Cu_amine_oxidase"/>
</dbReference>
<dbReference type="InterPro" id="IPR015798">
    <property type="entry name" value="Cu_amine_oxidase_C"/>
</dbReference>
<evidence type="ECO:0000256" key="6">
    <source>
        <dbReference type="PIRSR" id="PIRSR600269-51"/>
    </source>
</evidence>
<dbReference type="Proteomes" id="UP000272942">
    <property type="component" value="Unassembled WGS sequence"/>
</dbReference>
<dbReference type="SUPFAM" id="SSF49998">
    <property type="entry name" value="Amine oxidase catalytic domain"/>
    <property type="match status" value="1"/>
</dbReference>
<feature type="modified residue" description="2',4',5'-topaquinone" evidence="6">
    <location>
        <position position="434"/>
    </location>
</feature>
<protein>
    <recommendedName>
        <fullName evidence="7">Amine oxidase</fullName>
        <ecNumber evidence="7">1.4.3.-</ecNumber>
    </recommendedName>
</protein>
<evidence type="ECO:0000313" key="10">
    <source>
        <dbReference type="Proteomes" id="UP000272942"/>
    </source>
</evidence>
<dbReference type="GO" id="GO:0005507">
    <property type="term" value="F:copper ion binding"/>
    <property type="evidence" value="ECO:0007669"/>
    <property type="project" value="InterPro"/>
</dbReference>